<comment type="subcellular location">
    <subcellularLocation>
        <location evidence="1">Cell membrane</location>
        <topology evidence="1">Multi-pass membrane protein</topology>
    </subcellularLocation>
</comment>
<evidence type="ECO:0000313" key="10">
    <source>
        <dbReference type="EMBL" id="AEV29992.1"/>
    </source>
</evidence>
<dbReference type="Proteomes" id="UP000005632">
    <property type="component" value="Chromosome"/>
</dbReference>
<evidence type="ECO:0000256" key="3">
    <source>
        <dbReference type="ARBA" id="ARBA00022475"/>
    </source>
</evidence>
<feature type="transmembrane region" description="Helical" evidence="7">
    <location>
        <begin position="323"/>
        <end position="351"/>
    </location>
</feature>
<keyword evidence="10" id="KW-0449">Lipoprotein</keyword>
<dbReference type="KEGG" id="sgp:SpiGrapes_2216"/>
<comment type="similarity">
    <text evidence="2">Belongs to the ABC-4 integral membrane protein family. LolC/E subfamily.</text>
</comment>
<feature type="domain" description="ABC3 transporter permease C-terminal" evidence="8">
    <location>
        <begin position="280"/>
        <end position="410"/>
    </location>
</feature>
<organism evidence="10 11">
    <name type="scientific">Sphaerochaeta pleomorpha (strain ATCC BAA-1885 / DSM 22778 / Grapes)</name>
    <dbReference type="NCBI Taxonomy" id="158190"/>
    <lineage>
        <taxon>Bacteria</taxon>
        <taxon>Pseudomonadati</taxon>
        <taxon>Spirochaetota</taxon>
        <taxon>Spirochaetia</taxon>
        <taxon>Spirochaetales</taxon>
        <taxon>Sphaerochaetaceae</taxon>
        <taxon>Sphaerochaeta</taxon>
    </lineage>
</organism>
<reference evidence="10 11" key="1">
    <citation type="submission" date="2011-11" db="EMBL/GenBank/DDBJ databases">
        <title>Complete sequence of Spirochaeta sp. grapes.</title>
        <authorList>
            <consortium name="US DOE Joint Genome Institute"/>
            <person name="Lucas S."/>
            <person name="Han J."/>
            <person name="Lapidus A."/>
            <person name="Cheng J.-F."/>
            <person name="Goodwin L."/>
            <person name="Pitluck S."/>
            <person name="Peters L."/>
            <person name="Ovchinnikova G."/>
            <person name="Munk A.C."/>
            <person name="Detter J.C."/>
            <person name="Han C."/>
            <person name="Tapia R."/>
            <person name="Land M."/>
            <person name="Hauser L."/>
            <person name="Kyrpides N."/>
            <person name="Ivanova N."/>
            <person name="Pagani I."/>
            <person name="Ritalahtilisa K."/>
            <person name="Loeffler F."/>
            <person name="Woyke T."/>
        </authorList>
    </citation>
    <scope>NUCLEOTIDE SEQUENCE [LARGE SCALE GENOMIC DNA]</scope>
    <source>
        <strain evidence="11">ATCC BAA-1885 / DSM 22778 / Grapes</strain>
    </source>
</reference>
<evidence type="ECO:0000256" key="1">
    <source>
        <dbReference type="ARBA" id="ARBA00004651"/>
    </source>
</evidence>
<dbReference type="eggNOG" id="COG4591">
    <property type="taxonomic scope" value="Bacteria"/>
</dbReference>
<gene>
    <name evidence="10" type="ordered locus">SpiGrapes_2216</name>
</gene>
<dbReference type="HOGENOM" id="CLU_000604_8_6_12"/>
<evidence type="ECO:0000259" key="9">
    <source>
        <dbReference type="Pfam" id="PF12704"/>
    </source>
</evidence>
<feature type="transmembrane region" description="Helical" evidence="7">
    <location>
        <begin position="379"/>
        <end position="401"/>
    </location>
</feature>
<feature type="domain" description="MacB-like periplasmic core" evidence="9">
    <location>
        <begin position="19"/>
        <end position="238"/>
    </location>
</feature>
<dbReference type="OrthoDB" id="9780560at2"/>
<evidence type="ECO:0000259" key="8">
    <source>
        <dbReference type="Pfam" id="PF02687"/>
    </source>
</evidence>
<dbReference type="PANTHER" id="PTHR30489">
    <property type="entry name" value="LIPOPROTEIN-RELEASING SYSTEM TRANSMEMBRANE PROTEIN LOLE"/>
    <property type="match status" value="1"/>
</dbReference>
<dbReference type="AlphaFoldDB" id="G8QRZ4"/>
<proteinExistence type="inferred from homology"/>
<evidence type="ECO:0000256" key="5">
    <source>
        <dbReference type="ARBA" id="ARBA00022989"/>
    </source>
</evidence>
<evidence type="ECO:0000256" key="6">
    <source>
        <dbReference type="ARBA" id="ARBA00023136"/>
    </source>
</evidence>
<dbReference type="Pfam" id="PF12704">
    <property type="entry name" value="MacB_PCD"/>
    <property type="match status" value="1"/>
</dbReference>
<dbReference type="GO" id="GO:0044874">
    <property type="term" value="P:lipoprotein localization to outer membrane"/>
    <property type="evidence" value="ECO:0007669"/>
    <property type="project" value="TreeGrafter"/>
</dbReference>
<evidence type="ECO:0000256" key="2">
    <source>
        <dbReference type="ARBA" id="ARBA00005236"/>
    </source>
</evidence>
<protein>
    <submittedName>
        <fullName evidence="10">ABC-type transport system, involved in lipoprotein release, permease component</fullName>
    </submittedName>
</protein>
<keyword evidence="6 7" id="KW-0472">Membrane</keyword>
<dbReference type="EMBL" id="CP003155">
    <property type="protein sequence ID" value="AEV29992.1"/>
    <property type="molecule type" value="Genomic_DNA"/>
</dbReference>
<keyword evidence="4 7" id="KW-0812">Transmembrane</keyword>
<dbReference type="InterPro" id="IPR003838">
    <property type="entry name" value="ABC3_permease_C"/>
</dbReference>
<dbReference type="InterPro" id="IPR051447">
    <property type="entry name" value="Lipoprotein-release_system"/>
</dbReference>
<keyword evidence="5 7" id="KW-1133">Transmembrane helix</keyword>
<keyword evidence="3" id="KW-1003">Cell membrane</keyword>
<evidence type="ECO:0000256" key="4">
    <source>
        <dbReference type="ARBA" id="ARBA00022692"/>
    </source>
</evidence>
<evidence type="ECO:0000313" key="11">
    <source>
        <dbReference type="Proteomes" id="UP000005632"/>
    </source>
</evidence>
<name>G8QRZ4_SPHPG</name>
<keyword evidence="11" id="KW-1185">Reference proteome</keyword>
<feature type="transmembrane region" description="Helical" evidence="7">
    <location>
        <begin position="281"/>
        <end position="302"/>
    </location>
</feature>
<dbReference type="RefSeq" id="WP_014270833.1">
    <property type="nucleotide sequence ID" value="NC_016633.1"/>
</dbReference>
<dbReference type="GO" id="GO:0098797">
    <property type="term" value="C:plasma membrane protein complex"/>
    <property type="evidence" value="ECO:0007669"/>
    <property type="project" value="TreeGrafter"/>
</dbReference>
<dbReference type="STRING" id="158190.SpiGrapes_2216"/>
<dbReference type="PANTHER" id="PTHR30489:SF0">
    <property type="entry name" value="LIPOPROTEIN-RELEASING SYSTEM TRANSMEMBRANE PROTEIN LOLE"/>
    <property type="match status" value="1"/>
</dbReference>
<sequence length="418" mass="46798">MKFLFSLAMKNLTRYKRRTIITASAIALGLMMYIIVDSVLMGAEQESIRNLKWYETSSARIYQKDYWDERLQLPLDRSIQDTEKVLSLLQDNGWTGTPRTMFSADMILYSDDFGEDGNLPVLVTAIDPERDNAVFHYSDTLEDGRFLEKGEENGILLGSWLAEDIGAKVGYWVTLVTRGNGGFYEAMDMQVVGILNCPNPNVNRTLLMMDLDTASEHLAMDGSATEIDVFIPDDKNTDKEVLAIGKTLASISDDLQVYSWEDLAKDYLAIAEAKRGGSSTILFLVFIIAAVGISNTMLMAMYERTRELGMMRALGMPDRQIRWSFIIEAGGIGLIGSIIGVVLGILFNIYLVNVGINYGMLLRDIDIGYRIQNILRGTWSFKSIIVAFLSGIILSMLVALLPTRRALKMDIPSCLRHQ</sequence>
<dbReference type="InterPro" id="IPR025857">
    <property type="entry name" value="MacB_PCD"/>
</dbReference>
<accession>G8QRZ4</accession>
<dbReference type="Pfam" id="PF02687">
    <property type="entry name" value="FtsX"/>
    <property type="match status" value="1"/>
</dbReference>
<evidence type="ECO:0000256" key="7">
    <source>
        <dbReference type="SAM" id="Phobius"/>
    </source>
</evidence>